<organism evidence="1 2">
    <name type="scientific">Trifolium medium</name>
    <dbReference type="NCBI Taxonomy" id="97028"/>
    <lineage>
        <taxon>Eukaryota</taxon>
        <taxon>Viridiplantae</taxon>
        <taxon>Streptophyta</taxon>
        <taxon>Embryophyta</taxon>
        <taxon>Tracheophyta</taxon>
        <taxon>Spermatophyta</taxon>
        <taxon>Magnoliopsida</taxon>
        <taxon>eudicotyledons</taxon>
        <taxon>Gunneridae</taxon>
        <taxon>Pentapetalae</taxon>
        <taxon>rosids</taxon>
        <taxon>fabids</taxon>
        <taxon>Fabales</taxon>
        <taxon>Fabaceae</taxon>
        <taxon>Papilionoideae</taxon>
        <taxon>50 kb inversion clade</taxon>
        <taxon>NPAAA clade</taxon>
        <taxon>Hologalegina</taxon>
        <taxon>IRL clade</taxon>
        <taxon>Trifolieae</taxon>
        <taxon>Trifolium</taxon>
    </lineage>
</organism>
<protein>
    <submittedName>
        <fullName evidence="1">Uncharacterized protein</fullName>
    </submittedName>
</protein>
<accession>A0A392V031</accession>
<evidence type="ECO:0000313" key="2">
    <source>
        <dbReference type="Proteomes" id="UP000265520"/>
    </source>
</evidence>
<evidence type="ECO:0000313" key="1">
    <source>
        <dbReference type="EMBL" id="MCI80793.1"/>
    </source>
</evidence>
<keyword evidence="2" id="KW-1185">Reference proteome</keyword>
<name>A0A392V031_9FABA</name>
<dbReference type="EMBL" id="LXQA011003373">
    <property type="protein sequence ID" value="MCI80793.1"/>
    <property type="molecule type" value="Genomic_DNA"/>
</dbReference>
<comment type="caution">
    <text evidence="1">The sequence shown here is derived from an EMBL/GenBank/DDBJ whole genome shotgun (WGS) entry which is preliminary data.</text>
</comment>
<reference evidence="1 2" key="1">
    <citation type="journal article" date="2018" name="Front. Plant Sci.">
        <title>Red Clover (Trifolium pratense) and Zigzag Clover (T. medium) - A Picture of Genomic Similarities and Differences.</title>
        <authorList>
            <person name="Dluhosova J."/>
            <person name="Istvanek J."/>
            <person name="Nedelnik J."/>
            <person name="Repkova J."/>
        </authorList>
    </citation>
    <scope>NUCLEOTIDE SEQUENCE [LARGE SCALE GENOMIC DNA]</scope>
    <source>
        <strain evidence="2">cv. 10/8</strain>
        <tissue evidence="1">Leaf</tissue>
    </source>
</reference>
<sequence length="15" mass="1669">MVIIPNFKAPGAYFT</sequence>
<feature type="non-terminal residue" evidence="1">
    <location>
        <position position="15"/>
    </location>
</feature>
<dbReference type="Proteomes" id="UP000265520">
    <property type="component" value="Unassembled WGS sequence"/>
</dbReference>
<proteinExistence type="predicted"/>